<dbReference type="RefSeq" id="WP_309955866.1">
    <property type="nucleotide sequence ID" value="NZ_JAVDUJ010000001.1"/>
</dbReference>
<keyword evidence="4 6" id="KW-0786">Thiamine pyrophosphate</keyword>
<dbReference type="EC" id="2.2.1.9" evidence="6"/>
<name>A0ABU1T1Y8_9ACTO</name>
<comment type="cofactor">
    <cofactor evidence="6">
        <name>Mg(2+)</name>
        <dbReference type="ChEBI" id="CHEBI:18420"/>
    </cofactor>
    <cofactor evidence="6">
        <name>Mn(2+)</name>
        <dbReference type="ChEBI" id="CHEBI:29035"/>
    </cofactor>
</comment>
<dbReference type="Gene3D" id="3.40.50.1220">
    <property type="entry name" value="TPP-binding domain"/>
    <property type="match status" value="1"/>
</dbReference>
<dbReference type="InterPro" id="IPR029061">
    <property type="entry name" value="THDP-binding"/>
</dbReference>
<dbReference type="PIRSF" id="PIRSF004983">
    <property type="entry name" value="MenD"/>
    <property type="match status" value="1"/>
</dbReference>
<evidence type="ECO:0000259" key="7">
    <source>
        <dbReference type="Pfam" id="PF02776"/>
    </source>
</evidence>
<accession>A0ABU1T1Y8</accession>
<feature type="domain" description="Thiamine pyrophosphate enzyme N-terminal TPP-binding" evidence="7">
    <location>
        <begin position="21"/>
        <end position="130"/>
    </location>
</feature>
<comment type="similarity">
    <text evidence="6">Belongs to the TPP enzyme family. MenD subfamily.</text>
</comment>
<keyword evidence="3 6" id="KW-0460">Magnesium</keyword>
<evidence type="ECO:0000256" key="2">
    <source>
        <dbReference type="ARBA" id="ARBA00022723"/>
    </source>
</evidence>
<protein>
    <recommendedName>
        <fullName evidence="6">2-succinyl-5-enolpyruvyl-6-hydroxy-3-cyclohexene-1-carboxylate synthase</fullName>
        <shortName evidence="6">SEPHCHC synthase</shortName>
        <ecNumber evidence="6">2.2.1.9</ecNumber>
    </recommendedName>
    <alternativeName>
        <fullName evidence="6">Menaquinone biosynthesis protein MenD</fullName>
    </alternativeName>
</protein>
<dbReference type="Gene3D" id="3.40.50.970">
    <property type="match status" value="2"/>
</dbReference>
<evidence type="ECO:0000256" key="4">
    <source>
        <dbReference type="ARBA" id="ARBA00023052"/>
    </source>
</evidence>
<gene>
    <name evidence="6" type="primary">menD</name>
    <name evidence="8" type="ORF">J2S36_000833</name>
</gene>
<dbReference type="PANTHER" id="PTHR42916:SF1">
    <property type="entry name" value="PROTEIN PHYLLO, CHLOROPLASTIC"/>
    <property type="match status" value="1"/>
</dbReference>
<dbReference type="InterPro" id="IPR004433">
    <property type="entry name" value="MenaQ_synth_MenD"/>
</dbReference>
<dbReference type="GO" id="GO:0070204">
    <property type="term" value="F:2-succinyl-5-enolpyruvyl-6-hydroxy-3-cyclohexene-1-carboxylic-acid synthase activity"/>
    <property type="evidence" value="ECO:0007669"/>
    <property type="project" value="UniProtKB-EC"/>
</dbReference>
<dbReference type="NCBIfam" id="TIGR00173">
    <property type="entry name" value="menD"/>
    <property type="match status" value="1"/>
</dbReference>
<dbReference type="HAMAP" id="MF_01659">
    <property type="entry name" value="MenD"/>
    <property type="match status" value="1"/>
</dbReference>
<dbReference type="InterPro" id="IPR012001">
    <property type="entry name" value="Thiamin_PyroP_enz_TPP-bd_dom"/>
</dbReference>
<evidence type="ECO:0000313" key="9">
    <source>
        <dbReference type="Proteomes" id="UP001266099"/>
    </source>
</evidence>
<keyword evidence="1 6" id="KW-0808">Transferase</keyword>
<dbReference type="SUPFAM" id="SSF52518">
    <property type="entry name" value="Thiamin diphosphate-binding fold (THDP-binding)"/>
    <property type="match status" value="2"/>
</dbReference>
<keyword evidence="9" id="KW-1185">Reference proteome</keyword>
<comment type="subunit">
    <text evidence="6">Homodimer.</text>
</comment>
<evidence type="ECO:0000256" key="1">
    <source>
        <dbReference type="ARBA" id="ARBA00022679"/>
    </source>
</evidence>
<keyword evidence="2 6" id="KW-0479">Metal-binding</keyword>
<keyword evidence="6" id="KW-0474">Menaquinone biosynthesis</keyword>
<proteinExistence type="inferred from homology"/>
<keyword evidence="5 6" id="KW-0464">Manganese</keyword>
<dbReference type="Pfam" id="PF02776">
    <property type="entry name" value="TPP_enzyme_N"/>
    <property type="match status" value="1"/>
</dbReference>
<evidence type="ECO:0000256" key="5">
    <source>
        <dbReference type="ARBA" id="ARBA00023211"/>
    </source>
</evidence>
<dbReference type="PANTHER" id="PTHR42916">
    <property type="entry name" value="2-SUCCINYL-5-ENOLPYRUVYL-6-HYDROXY-3-CYCLOHEXENE-1-CARBOXYLATE SYNTHASE"/>
    <property type="match status" value="1"/>
</dbReference>
<comment type="catalytic activity">
    <reaction evidence="6">
        <text>isochorismate + 2-oxoglutarate + H(+) = 5-enolpyruvoyl-6-hydroxy-2-succinyl-cyclohex-3-ene-1-carboxylate + CO2</text>
        <dbReference type="Rhea" id="RHEA:25593"/>
        <dbReference type="ChEBI" id="CHEBI:15378"/>
        <dbReference type="ChEBI" id="CHEBI:16526"/>
        <dbReference type="ChEBI" id="CHEBI:16810"/>
        <dbReference type="ChEBI" id="CHEBI:29780"/>
        <dbReference type="ChEBI" id="CHEBI:58818"/>
        <dbReference type="EC" id="2.2.1.9"/>
    </reaction>
</comment>
<evidence type="ECO:0000256" key="6">
    <source>
        <dbReference type="HAMAP-Rule" id="MF_01659"/>
    </source>
</evidence>
<comment type="caution">
    <text evidence="8">The sequence shown here is derived from an EMBL/GenBank/DDBJ whole genome shotgun (WGS) entry which is preliminary data.</text>
</comment>
<comment type="pathway">
    <text evidence="6">Quinol/quinone metabolism; menaquinone biosynthesis.</text>
</comment>
<comment type="cofactor">
    <cofactor evidence="6">
        <name>thiamine diphosphate</name>
        <dbReference type="ChEBI" id="CHEBI:58937"/>
    </cofactor>
    <text evidence="6">Binds 1 thiamine pyrophosphate per subunit.</text>
</comment>
<reference evidence="8 9" key="1">
    <citation type="submission" date="2023-07" db="EMBL/GenBank/DDBJ databases">
        <title>Sequencing the genomes of 1000 actinobacteria strains.</title>
        <authorList>
            <person name="Klenk H.-P."/>
        </authorList>
    </citation>
    <scope>NUCLEOTIDE SEQUENCE [LARGE SCALE GENOMIC DNA]</scope>
    <source>
        <strain evidence="8 9">DSM 15539</strain>
    </source>
</reference>
<evidence type="ECO:0000256" key="3">
    <source>
        <dbReference type="ARBA" id="ARBA00022842"/>
    </source>
</evidence>
<comment type="pathway">
    <text evidence="6">Quinol/quinone metabolism; 1,4-dihydroxy-2-naphthoate biosynthesis; 1,4-dihydroxy-2-naphthoate from chorismate: step 2/7.</text>
</comment>
<comment type="function">
    <text evidence="6">Catalyzes the thiamine diphosphate-dependent decarboxylation of 2-oxoglutarate and the subsequent addition of the resulting succinic semialdehyde-thiamine pyrophosphate anion to isochorismate to yield 2-succinyl-5-enolpyruvyl-6-hydroxy-3-cyclohexene-1-carboxylate (SEPHCHC).</text>
</comment>
<organism evidence="8 9">
    <name type="scientific">Arcanobacterium hippocoleae</name>
    <dbReference type="NCBI Taxonomy" id="149017"/>
    <lineage>
        <taxon>Bacteria</taxon>
        <taxon>Bacillati</taxon>
        <taxon>Actinomycetota</taxon>
        <taxon>Actinomycetes</taxon>
        <taxon>Actinomycetales</taxon>
        <taxon>Actinomycetaceae</taxon>
        <taxon>Arcanobacterium</taxon>
    </lineage>
</organism>
<evidence type="ECO:0000313" key="8">
    <source>
        <dbReference type="EMBL" id="MDR6939290.1"/>
    </source>
</evidence>
<sequence length="596" mass="63839">MPQTLPEESMLEPSALIAREIIETAMRTGIRHFVLCPGSRSAPLAIALAQAEAHGAIELFVETDERVAGFIALGLGKVGKPAAVITTSGSAVANLHPAVEEAFYSAVPLCVISADRPHEMRGVRASQTSLQSQILRGSIVDFVDLPADLQQPKAVANQVRRLVRRCFGFGISGASGPGPVQLNIAFAPPLQTAHSWEPMRFAQGYKVANAAGGAVNFPAPVQAIMPRECSSIGVAKRTVVVAGPTSCGNGADFAQQLARELFQIPILAEPGSALRRLPQAMPAHPVLLQSALVQEIERVIVIGHPTLTREVAGLLADPQVEVIVVDEAPTYTDVSGNAAEIINLGDIGGYATADLAWYRLWEQASLAARRAVWNHLEEFSGSEKSATPSLRLSQSEIAIALAASKVPTFYAASSIIREVNLWGSCANQDVYVNRGLAGIDGNVSTAIGIAFGLQEPVRVAVGDLAFIHDLGALVRAAEPQSAELDLQVVVLDDGGGSLFATLEYGTGDEQIFNRVFRTAREFDLAAFAKSLGNRVKFTEFLGNYVQLQEFLQRDPAGIEIVYFNLRGATMQQTRQRRVALREKVLAAVQRKCRAVK</sequence>
<dbReference type="EMBL" id="JAVDUJ010000001">
    <property type="protein sequence ID" value="MDR6939290.1"/>
    <property type="molecule type" value="Genomic_DNA"/>
</dbReference>
<dbReference type="Proteomes" id="UP001266099">
    <property type="component" value="Unassembled WGS sequence"/>
</dbReference>
<dbReference type="CDD" id="cd07037">
    <property type="entry name" value="TPP_PYR_MenD"/>
    <property type="match status" value="1"/>
</dbReference>